<keyword evidence="4" id="KW-1185">Reference proteome</keyword>
<feature type="region of interest" description="Disordered" evidence="1">
    <location>
        <begin position="584"/>
        <end position="638"/>
    </location>
</feature>
<dbReference type="EMBL" id="UYRS01000087">
    <property type="protein sequence ID" value="VDK21371.1"/>
    <property type="molecule type" value="Genomic_DNA"/>
</dbReference>
<reference evidence="5" key="1">
    <citation type="submission" date="2017-02" db="UniProtKB">
        <authorList>
            <consortium name="WormBaseParasite"/>
        </authorList>
    </citation>
    <scope>IDENTIFICATION</scope>
</reference>
<dbReference type="WBParaSite" id="TASK_0000061801-mRNA-1">
    <property type="protein sequence ID" value="TASK_0000061801-mRNA-1"/>
    <property type="gene ID" value="TASK_0000061801"/>
</dbReference>
<dbReference type="AlphaFoldDB" id="A0A0R3VTN9"/>
<dbReference type="Pfam" id="PF19013">
    <property type="entry name" value="DUF5742"/>
    <property type="match status" value="1"/>
</dbReference>
<evidence type="ECO:0000313" key="5">
    <source>
        <dbReference type="WBParaSite" id="TASK_0000061801-mRNA-1"/>
    </source>
</evidence>
<gene>
    <name evidence="3" type="ORF">TASK_LOCUS619</name>
</gene>
<accession>A0A0R3VTN9</accession>
<sequence>MVRSAVPDLPEDLVKFFKSLKAHGCSAKWNWVKVLEVLHLDRRHGSAFWRLCEAGVYHIMFCGSLDKDAEIRCKKLHLLDVRVMEYVGVSFSHLILSDTVMNRVDKFRVSLQQVVSTLLDATISAFKLSGFRISVLQPLISIQDPKSKILPRLLTMDNINVNNKLGLALCRIYVLSSTLRSIFECGSVTVLPICLPYICFAICAIFSVNICDPRHPSSSLIACAKHLLHSFCVVVQSCGANISPAAPFLMTSLVYQLEWSSRFIRSHPSKDSLAYKLAVYRCLSSFLDSATQMASSPLFRLTSRIIFEVCFDISLAARGSVTQSLMTRTEDANNYELHVCCAVASIRLIELLFVNHSFTLSQSLSEITDYSVKPNNDFCDYKIKQALLTLSSELHRLATRLVNLLSKANNLTPLEQVLVKPHFLIPFLNAASAVQDFGFLFSKSNALHELSRVLLRHNDSLVRISAERCYRYTFKSPADLTLAKSGLCDSNSLVSSFTQTEQSSESLVSTQKENYGETPLEATQEQTQPTHEPVVPNATFIPGNCVLTARVETASTNACKTSLQETNKPSVLPEQTTLLKTFVPSKGVKRNANSEDSPPIPAKKATSGTMTQTTDVEKTSLLEECSQKPATPEEESLSVQDVLCTFDDTLI</sequence>
<feature type="compositionally biased region" description="Polar residues" evidence="1">
    <location>
        <begin position="521"/>
        <end position="530"/>
    </location>
</feature>
<evidence type="ECO:0000256" key="1">
    <source>
        <dbReference type="SAM" id="MobiDB-lite"/>
    </source>
</evidence>
<organism evidence="5">
    <name type="scientific">Taenia asiatica</name>
    <name type="common">Asian tapeworm</name>
    <dbReference type="NCBI Taxonomy" id="60517"/>
    <lineage>
        <taxon>Eukaryota</taxon>
        <taxon>Metazoa</taxon>
        <taxon>Spiralia</taxon>
        <taxon>Lophotrochozoa</taxon>
        <taxon>Platyhelminthes</taxon>
        <taxon>Cestoda</taxon>
        <taxon>Eucestoda</taxon>
        <taxon>Cyclophyllidea</taxon>
        <taxon>Taeniidae</taxon>
        <taxon>Taenia</taxon>
    </lineage>
</organism>
<feature type="region of interest" description="Disordered" evidence="1">
    <location>
        <begin position="504"/>
        <end position="536"/>
    </location>
</feature>
<evidence type="ECO:0000313" key="4">
    <source>
        <dbReference type="Proteomes" id="UP000282613"/>
    </source>
</evidence>
<dbReference type="InterPro" id="IPR043984">
    <property type="entry name" value="DUF5742"/>
</dbReference>
<dbReference type="OrthoDB" id="6241674at2759"/>
<evidence type="ECO:0000259" key="2">
    <source>
        <dbReference type="Pfam" id="PF19013"/>
    </source>
</evidence>
<evidence type="ECO:0000313" key="3">
    <source>
        <dbReference type="EMBL" id="VDK21371.1"/>
    </source>
</evidence>
<name>A0A0R3VTN9_TAEAS</name>
<dbReference type="Proteomes" id="UP000282613">
    <property type="component" value="Unassembled WGS sequence"/>
</dbReference>
<reference evidence="3 4" key="2">
    <citation type="submission" date="2018-11" db="EMBL/GenBank/DDBJ databases">
        <authorList>
            <consortium name="Pathogen Informatics"/>
        </authorList>
    </citation>
    <scope>NUCLEOTIDE SEQUENCE [LARGE SCALE GENOMIC DNA]</scope>
</reference>
<proteinExistence type="predicted"/>
<protein>
    <submittedName>
        <fullName evidence="5">DUF5742 domain-containing protein</fullName>
    </submittedName>
</protein>
<feature type="domain" description="DUF5742" evidence="2">
    <location>
        <begin position="204"/>
        <end position="462"/>
    </location>
</feature>